<dbReference type="InterPro" id="IPR058592">
    <property type="entry name" value="Gtf3_C"/>
</dbReference>
<dbReference type="Pfam" id="PF26334">
    <property type="entry name" value="Gtf3_N"/>
    <property type="match status" value="1"/>
</dbReference>
<dbReference type="AlphaFoldDB" id="A0A1X1L4A5"/>
<name>A0A1X1L4A5_STRMT</name>
<feature type="domain" description="Glucosyltransferase 3-like C-terminal" evidence="3">
    <location>
        <begin position="180"/>
        <end position="343"/>
    </location>
</feature>
<dbReference type="SUPFAM" id="SSF53756">
    <property type="entry name" value="UDP-Glycosyltransferase/glycogen phosphorylase"/>
    <property type="match status" value="1"/>
</dbReference>
<comment type="caution">
    <text evidence="4">The sequence shown here is derived from an EMBL/GenBank/DDBJ whole genome shotgun (WGS) entry which is preliminary data.</text>
</comment>
<feature type="domain" description="Glucosyltransferase 3-like N-terminal" evidence="2">
    <location>
        <begin position="3"/>
        <end position="161"/>
    </location>
</feature>
<dbReference type="RefSeq" id="WP_084953387.1">
    <property type="nucleotide sequence ID" value="NZ_JAJNSB010000007.1"/>
</dbReference>
<dbReference type="InterPro" id="IPR058591">
    <property type="entry name" value="Gtf3_N"/>
</dbReference>
<evidence type="ECO:0000313" key="4">
    <source>
        <dbReference type="EMBL" id="ORP06420.1"/>
    </source>
</evidence>
<reference evidence="4 5" key="1">
    <citation type="journal article" date="2016" name="Eur. J. Clin. Microbiol. Infect. Dis.">
        <title>Whole genome sequencing as a tool for phylogenetic analysis of clinical strains of Mitis group streptococci.</title>
        <authorList>
            <person name="Rasmussen L.H."/>
            <person name="Dargis R."/>
            <person name="Hojholt K."/>
            <person name="Christensen J.J."/>
            <person name="Skovgaard O."/>
            <person name="Justesen U.S."/>
            <person name="Rosenvinge F.S."/>
            <person name="Moser C."/>
            <person name="Lukjancenko O."/>
            <person name="Rasmussen S."/>
            <person name="Nielsen X.C."/>
        </authorList>
    </citation>
    <scope>NUCLEOTIDE SEQUENCE [LARGE SCALE GENOMIC DNA]</scope>
    <source>
        <strain evidence="4 5">OD_310347_11</strain>
    </source>
</reference>
<dbReference type="Gene3D" id="3.40.50.2000">
    <property type="entry name" value="Glycogen Phosphorylase B"/>
    <property type="match status" value="2"/>
</dbReference>
<evidence type="ECO:0000259" key="2">
    <source>
        <dbReference type="Pfam" id="PF26334"/>
    </source>
</evidence>
<dbReference type="Pfam" id="PF26337">
    <property type="entry name" value="Gtf3_C"/>
    <property type="match status" value="1"/>
</dbReference>
<gene>
    <name evidence="4" type="ORF">B7694_02960</name>
</gene>
<protein>
    <submittedName>
        <fullName evidence="4">Glycosyl transferase</fullName>
    </submittedName>
</protein>
<dbReference type="PIRSF" id="PIRSF007023">
    <property type="entry name" value="UDP-Galf_transf"/>
    <property type="match status" value="1"/>
</dbReference>
<evidence type="ECO:0000259" key="3">
    <source>
        <dbReference type="Pfam" id="PF26337"/>
    </source>
</evidence>
<dbReference type="GO" id="GO:0016740">
    <property type="term" value="F:transferase activity"/>
    <property type="evidence" value="ECO:0007669"/>
    <property type="project" value="UniProtKB-KW"/>
</dbReference>
<sequence>MKKYQIVESYGTHMHAGSKATNDCVNILEELDFEKIEIVRHKPDDKSPVSKIIRQLSFYKQWNNVLNRLSKGDVLLLQHPYRRNHFGRTSSLLKLKKKQVKIISLVHDVELIRGIYDDPFYQKEFDEMLSFADSIIVHNEKMKDWFVEYGVDEKRLVVLEIFDYLNDKDVSSSIEYSKSVTIAGNLSLDKSPYLYQLDKVPDIQFQLMGIGFQPVKEISNVSYLGAFAPEDVPNHLNSGFGLVWDGESLDTCDGVTGNYLRYNNPHKLSLYLSSGLPVIVWKDSAEANFVEKNGVGLAVNSLFELSEILGEISQDEYLQMATNAKNIMKNLKEGYYLKTAVNKIIK</sequence>
<keyword evidence="1 4" id="KW-0808">Transferase</keyword>
<evidence type="ECO:0000256" key="1">
    <source>
        <dbReference type="ARBA" id="ARBA00022679"/>
    </source>
</evidence>
<accession>A0A1X1L4A5</accession>
<dbReference type="Proteomes" id="UP000193505">
    <property type="component" value="Unassembled WGS sequence"/>
</dbReference>
<evidence type="ECO:0000313" key="5">
    <source>
        <dbReference type="Proteomes" id="UP000193505"/>
    </source>
</evidence>
<organism evidence="4 5">
    <name type="scientific">Streptococcus mitis</name>
    <dbReference type="NCBI Taxonomy" id="28037"/>
    <lineage>
        <taxon>Bacteria</taxon>
        <taxon>Bacillati</taxon>
        <taxon>Bacillota</taxon>
        <taxon>Bacilli</taxon>
        <taxon>Lactobacillales</taxon>
        <taxon>Streptococcaceae</taxon>
        <taxon>Streptococcus</taxon>
        <taxon>Streptococcus mitis group</taxon>
    </lineage>
</organism>
<proteinExistence type="predicted"/>
<dbReference type="EMBL" id="NCVL01000008">
    <property type="protein sequence ID" value="ORP06420.1"/>
    <property type="molecule type" value="Genomic_DNA"/>
</dbReference>